<gene>
    <name evidence="5" type="ORF">K0T92_08165</name>
</gene>
<proteinExistence type="predicted"/>
<keyword evidence="3" id="KW-0804">Transcription</keyword>
<evidence type="ECO:0000256" key="2">
    <source>
        <dbReference type="ARBA" id="ARBA00023125"/>
    </source>
</evidence>
<dbReference type="InterPro" id="IPR036388">
    <property type="entry name" value="WH-like_DNA-bd_sf"/>
</dbReference>
<dbReference type="PROSITE" id="PS50043">
    <property type="entry name" value="HTH_LUXR_2"/>
    <property type="match status" value="1"/>
</dbReference>
<keyword evidence="1" id="KW-0805">Transcription regulation</keyword>
<comment type="caution">
    <text evidence="5">The sequence shown here is derived from an EMBL/GenBank/DDBJ whole genome shotgun (WGS) entry which is preliminary data.</text>
</comment>
<evidence type="ECO:0000259" key="4">
    <source>
        <dbReference type="PROSITE" id="PS50043"/>
    </source>
</evidence>
<dbReference type="SMART" id="SM00421">
    <property type="entry name" value="HTH_LUXR"/>
    <property type="match status" value="1"/>
</dbReference>
<keyword evidence="6" id="KW-1185">Reference proteome</keyword>
<dbReference type="SUPFAM" id="SSF46894">
    <property type="entry name" value="C-terminal effector domain of the bipartite response regulators"/>
    <property type="match status" value="1"/>
</dbReference>
<dbReference type="InterPro" id="IPR029016">
    <property type="entry name" value="GAF-like_dom_sf"/>
</dbReference>
<evidence type="ECO:0000256" key="1">
    <source>
        <dbReference type="ARBA" id="ARBA00023015"/>
    </source>
</evidence>
<protein>
    <submittedName>
        <fullName evidence="5">LuxR C-terminal-related transcriptional regulator</fullName>
    </submittedName>
</protein>
<evidence type="ECO:0000256" key="3">
    <source>
        <dbReference type="ARBA" id="ARBA00023163"/>
    </source>
</evidence>
<keyword evidence="2" id="KW-0238">DNA-binding</keyword>
<organism evidence="5 6">
    <name type="scientific">Paenibacillus oenotherae</name>
    <dbReference type="NCBI Taxonomy" id="1435645"/>
    <lineage>
        <taxon>Bacteria</taxon>
        <taxon>Bacillati</taxon>
        <taxon>Bacillota</taxon>
        <taxon>Bacilli</taxon>
        <taxon>Bacillales</taxon>
        <taxon>Paenibacillaceae</taxon>
        <taxon>Paenibacillus</taxon>
    </lineage>
</organism>
<name>A0ABS7D4J8_9BACL</name>
<evidence type="ECO:0000313" key="5">
    <source>
        <dbReference type="EMBL" id="MBW7474718.1"/>
    </source>
</evidence>
<dbReference type="PANTHER" id="PTHR44688:SF16">
    <property type="entry name" value="DNA-BINDING TRANSCRIPTIONAL ACTIVATOR DEVR_DOSR"/>
    <property type="match status" value="1"/>
</dbReference>
<evidence type="ECO:0000313" key="6">
    <source>
        <dbReference type="Proteomes" id="UP000812277"/>
    </source>
</evidence>
<dbReference type="Gene3D" id="1.10.10.10">
    <property type="entry name" value="Winged helix-like DNA-binding domain superfamily/Winged helix DNA-binding domain"/>
    <property type="match status" value="1"/>
</dbReference>
<sequence>MQQWNKADAATAQHVFPPALYASRTQLDIILTYNQTLIAVFTKCISDLQEHLNGTFLFLLTDAHGMLLAMQYSKDLEAAIGRSSLRPGMYFTEESCGRNAVSEAMAQGGPVYLHPEQHGSPLFQTWHCFSTPLTYRSKNIGYLDVSTINEAMRTELVAITKLLPDHLLSSYRQQLVPEVKGSLSVQLTDRQLHILKLIAQGNTVKSIALELEIKESTVNHHKRAIFDKFGVQSSTEAVMKASRLSYL</sequence>
<dbReference type="CDD" id="cd06170">
    <property type="entry name" value="LuxR_C_like"/>
    <property type="match status" value="1"/>
</dbReference>
<dbReference type="Proteomes" id="UP000812277">
    <property type="component" value="Unassembled WGS sequence"/>
</dbReference>
<dbReference type="PANTHER" id="PTHR44688">
    <property type="entry name" value="DNA-BINDING TRANSCRIPTIONAL ACTIVATOR DEVR_DOSR"/>
    <property type="match status" value="1"/>
</dbReference>
<dbReference type="Gene3D" id="3.30.450.40">
    <property type="match status" value="1"/>
</dbReference>
<dbReference type="PRINTS" id="PR00038">
    <property type="entry name" value="HTHLUXR"/>
</dbReference>
<dbReference type="EMBL" id="JAHZIJ010000004">
    <property type="protein sequence ID" value="MBW7474718.1"/>
    <property type="molecule type" value="Genomic_DNA"/>
</dbReference>
<accession>A0ABS7D4J8</accession>
<dbReference type="InterPro" id="IPR016032">
    <property type="entry name" value="Sig_transdc_resp-reg_C-effctor"/>
</dbReference>
<reference evidence="5 6" key="1">
    <citation type="submission" date="2021-07" db="EMBL/GenBank/DDBJ databases">
        <title>Paenibacillus radiodurans sp. nov., isolated from the southeastern edge of Tengger Desert.</title>
        <authorList>
            <person name="Zhang G."/>
        </authorList>
    </citation>
    <scope>NUCLEOTIDE SEQUENCE [LARGE SCALE GENOMIC DNA]</scope>
    <source>
        <strain evidence="5 6">DT7-4</strain>
    </source>
</reference>
<dbReference type="PROSITE" id="PS00622">
    <property type="entry name" value="HTH_LUXR_1"/>
    <property type="match status" value="1"/>
</dbReference>
<dbReference type="Pfam" id="PF00196">
    <property type="entry name" value="GerE"/>
    <property type="match status" value="1"/>
</dbReference>
<feature type="domain" description="HTH luxR-type" evidence="4">
    <location>
        <begin position="180"/>
        <end position="245"/>
    </location>
</feature>
<dbReference type="InterPro" id="IPR000792">
    <property type="entry name" value="Tscrpt_reg_LuxR_C"/>
</dbReference>